<proteinExistence type="predicted"/>
<evidence type="ECO:0000313" key="1">
    <source>
        <dbReference type="EMBL" id="WOC13834.1"/>
    </source>
</evidence>
<accession>A0AA97CXX7</accession>
<dbReference type="SUPFAM" id="SSF53850">
    <property type="entry name" value="Periplasmic binding protein-like II"/>
    <property type="match status" value="1"/>
</dbReference>
<dbReference type="EMBL" id="CP128986">
    <property type="protein sequence ID" value="WOC13834.1"/>
    <property type="molecule type" value="Genomic_DNA"/>
</dbReference>
<gene>
    <name evidence="1" type="ORF">MP11Mi_29420</name>
</gene>
<sequence length="94" mass="10009">MKIPKLSANRVDATSFLSVRELLRRTETVAVLPGLIGRGDALLRPLPVELSRVGHSVGLTVATGRSLSPAGRALLDSLRQVAEQQLTRESLAPG</sequence>
<dbReference type="AlphaFoldDB" id="A0AA97CXX7"/>
<dbReference type="RefSeq" id="WP_420039623.1">
    <property type="nucleotide sequence ID" value="NZ_CP128986.1"/>
</dbReference>
<name>A0AA97CXX7_9ACTN</name>
<protein>
    <submittedName>
        <fullName evidence="1">Uncharacterized protein</fullName>
    </submittedName>
</protein>
<reference evidence="1" key="1">
    <citation type="submission" date="2023-06" db="EMBL/GenBank/DDBJ databases">
        <title>Gordonia sp. nov. and Pseudochrobactrum sp. nov., two species isolated from the burying beetle Nicrophorus vespilloides.</title>
        <authorList>
            <person name="Poehlein A."/>
            <person name="Guzman J."/>
            <person name="Daniel R."/>
            <person name="Vilcinskas A."/>
        </authorList>
    </citation>
    <scope>NUCLEOTIDE SEQUENCE</scope>
    <source>
        <strain evidence="1">MP11Mi</strain>
    </source>
</reference>
<organism evidence="1">
    <name type="scientific">Gordonia sp. MP11Mi</name>
    <dbReference type="NCBI Taxonomy" id="3022769"/>
    <lineage>
        <taxon>Bacteria</taxon>
        <taxon>Bacillati</taxon>
        <taxon>Actinomycetota</taxon>
        <taxon>Actinomycetes</taxon>
        <taxon>Mycobacteriales</taxon>
        <taxon>Gordoniaceae</taxon>
        <taxon>Gordonia</taxon>
    </lineage>
</organism>